<dbReference type="InterPro" id="IPR050425">
    <property type="entry name" value="NAD(P)_dehydrat-like"/>
</dbReference>
<dbReference type="PANTHER" id="PTHR10366">
    <property type="entry name" value="NAD DEPENDENT EPIMERASE/DEHYDRATASE"/>
    <property type="match status" value="1"/>
</dbReference>
<evidence type="ECO:0000256" key="2">
    <source>
        <dbReference type="ARBA" id="ARBA00023445"/>
    </source>
</evidence>
<organism evidence="4 5">
    <name type="scientific">Leifsonia aquatica ATCC 14665</name>
    <dbReference type="NCBI Taxonomy" id="1358026"/>
    <lineage>
        <taxon>Bacteria</taxon>
        <taxon>Bacillati</taxon>
        <taxon>Actinomycetota</taxon>
        <taxon>Actinomycetes</taxon>
        <taxon>Micrococcales</taxon>
        <taxon>Microbacteriaceae</taxon>
        <taxon>Leifsonia</taxon>
    </lineage>
</organism>
<sequence>MTTAPTAPTAPTILVTGGTGYLATRLIADVLATGADVRASVRSLDRADEVREAVRRAGVDDAGLSFVAASLTADEGWSDALSGITDVYHVASPMIQTADPDEVVVPARDGALRVLRAARDAGARRVVLTSSFAAVGYSPKPVRDYDESDWTDPATPGLPAYPLSKAVAERAAWDFVEREGDGLELVVVNPTWIAGPTLTASARSSLALFTGMLDGTMAAVPRQRFGIADVRDVSTAHIAAMTTPDAAGKRYLVLADGPTMTFLDVANVLRAELGDLAARVPTDELPGDEPAPLVIHNDRAKAELGLRPRPAVETIVATAESLRDLGLLAPTS</sequence>
<evidence type="ECO:0000256" key="1">
    <source>
        <dbReference type="ARBA" id="ARBA00023002"/>
    </source>
</evidence>
<dbReference type="EMBL" id="AWVQ01000310">
    <property type="protein sequence ID" value="ERK71247.1"/>
    <property type="molecule type" value="Genomic_DNA"/>
</dbReference>
<dbReference type="InterPro" id="IPR036291">
    <property type="entry name" value="NAD(P)-bd_dom_sf"/>
</dbReference>
<accession>U2T967</accession>
<dbReference type="RefSeq" id="WP_021762711.1">
    <property type="nucleotide sequence ID" value="NZ_KI272187.1"/>
</dbReference>
<dbReference type="Pfam" id="PF01370">
    <property type="entry name" value="Epimerase"/>
    <property type="match status" value="1"/>
</dbReference>
<feature type="domain" description="NAD-dependent epimerase/dehydratase" evidence="3">
    <location>
        <begin position="13"/>
        <end position="251"/>
    </location>
</feature>
<dbReference type="Gene3D" id="3.40.50.720">
    <property type="entry name" value="NAD(P)-binding Rossmann-like Domain"/>
    <property type="match status" value="1"/>
</dbReference>
<dbReference type="PANTHER" id="PTHR10366:SF564">
    <property type="entry name" value="STEROL-4-ALPHA-CARBOXYLATE 3-DEHYDROGENASE, DECARBOXYLATING"/>
    <property type="match status" value="1"/>
</dbReference>
<protein>
    <submittedName>
        <fullName evidence="4">NAD dependent epimerase/dehydratase family protein</fullName>
    </submittedName>
</protein>
<comment type="similarity">
    <text evidence="2">Belongs to the NAD(P)-dependent epimerase/dehydratase family. Dihydroflavonol-4-reductase subfamily.</text>
</comment>
<comment type="caution">
    <text evidence="4">The sequence shown here is derived from an EMBL/GenBank/DDBJ whole genome shotgun (WGS) entry which is preliminary data.</text>
</comment>
<evidence type="ECO:0000313" key="5">
    <source>
        <dbReference type="Proteomes" id="UP000016605"/>
    </source>
</evidence>
<reference evidence="4 5" key="1">
    <citation type="submission" date="2013-08" db="EMBL/GenBank/DDBJ databases">
        <authorList>
            <person name="Weinstock G."/>
            <person name="Sodergren E."/>
            <person name="Wylie T."/>
            <person name="Fulton L."/>
            <person name="Fulton R."/>
            <person name="Fronick C."/>
            <person name="O'Laughlin M."/>
            <person name="Godfrey J."/>
            <person name="Miner T."/>
            <person name="Herter B."/>
            <person name="Appelbaum E."/>
            <person name="Cordes M."/>
            <person name="Lek S."/>
            <person name="Wollam A."/>
            <person name="Pepin K.H."/>
            <person name="Palsikar V.B."/>
            <person name="Mitreva M."/>
            <person name="Wilson R.K."/>
        </authorList>
    </citation>
    <scope>NUCLEOTIDE SEQUENCE [LARGE SCALE GENOMIC DNA]</scope>
    <source>
        <strain evidence="4 5">ATCC 14665</strain>
    </source>
</reference>
<dbReference type="GO" id="GO:0016616">
    <property type="term" value="F:oxidoreductase activity, acting on the CH-OH group of donors, NAD or NADP as acceptor"/>
    <property type="evidence" value="ECO:0007669"/>
    <property type="project" value="TreeGrafter"/>
</dbReference>
<dbReference type="HOGENOM" id="CLU_007383_9_2_11"/>
<dbReference type="InterPro" id="IPR001509">
    <property type="entry name" value="Epimerase_deHydtase"/>
</dbReference>
<proteinExistence type="inferred from homology"/>
<dbReference type="SUPFAM" id="SSF51735">
    <property type="entry name" value="NAD(P)-binding Rossmann-fold domains"/>
    <property type="match status" value="1"/>
</dbReference>
<dbReference type="OrthoDB" id="9778052at2"/>
<evidence type="ECO:0000313" key="4">
    <source>
        <dbReference type="EMBL" id="ERK71247.1"/>
    </source>
</evidence>
<keyword evidence="1" id="KW-0560">Oxidoreductase</keyword>
<gene>
    <name evidence="4" type="ORF">N136_02383</name>
</gene>
<dbReference type="Proteomes" id="UP000016605">
    <property type="component" value="Unassembled WGS sequence"/>
</dbReference>
<evidence type="ECO:0000259" key="3">
    <source>
        <dbReference type="Pfam" id="PF01370"/>
    </source>
</evidence>
<dbReference type="PATRIC" id="fig|1358026.3.peg.2021"/>
<dbReference type="AlphaFoldDB" id="U2T967"/>
<name>U2T967_LEIAQ</name>